<accession>A0A7C9KI98</accession>
<sequence>MTFNTPFRLDKANARLMGVCAGIANYTGIETVWIRVAFVAGTLFGFGSLALVYLIIGLVADKQPA</sequence>
<comment type="caution">
    <text evidence="3">The sequence shown here is derived from an EMBL/GenBank/DDBJ whole genome shotgun (WGS) entry which is preliminary data.</text>
</comment>
<feature type="domain" description="Phage shock protein PspC N-terminal" evidence="2">
    <location>
        <begin position="7"/>
        <end position="62"/>
    </location>
</feature>
<keyword evidence="1" id="KW-1133">Transmembrane helix</keyword>
<dbReference type="RefSeq" id="WP_152577578.1">
    <property type="nucleotide sequence ID" value="NZ_JAATJI010000001.1"/>
</dbReference>
<reference evidence="3 4" key="1">
    <citation type="submission" date="2019-09" db="EMBL/GenBank/DDBJ databases">
        <title>Polymorphobacter sp. isolated from a lake in China.</title>
        <authorList>
            <person name="Liu Z."/>
        </authorList>
    </citation>
    <scope>NUCLEOTIDE SEQUENCE [LARGE SCALE GENOMIC DNA]</scope>
    <source>
        <strain evidence="3 4">D40P</strain>
    </source>
</reference>
<organism evidence="3 4">
    <name type="scientific">Sandarakinorhabdus fusca</name>
    <dbReference type="NCBI Taxonomy" id="1439888"/>
    <lineage>
        <taxon>Bacteria</taxon>
        <taxon>Pseudomonadati</taxon>
        <taxon>Pseudomonadota</taxon>
        <taxon>Alphaproteobacteria</taxon>
        <taxon>Sphingomonadales</taxon>
        <taxon>Sphingosinicellaceae</taxon>
        <taxon>Sandarakinorhabdus</taxon>
    </lineage>
</organism>
<name>A0A7C9KI98_9SPHN</name>
<evidence type="ECO:0000313" key="3">
    <source>
        <dbReference type="EMBL" id="MQT17161.1"/>
    </source>
</evidence>
<evidence type="ECO:0000313" key="4">
    <source>
        <dbReference type="Proteomes" id="UP000481327"/>
    </source>
</evidence>
<keyword evidence="4" id="KW-1185">Reference proteome</keyword>
<protein>
    <submittedName>
        <fullName evidence="3">PspC domain-containing protein</fullName>
    </submittedName>
</protein>
<feature type="transmembrane region" description="Helical" evidence="1">
    <location>
        <begin position="32"/>
        <end position="60"/>
    </location>
</feature>
<keyword evidence="1" id="KW-0812">Transmembrane</keyword>
<dbReference type="Proteomes" id="UP000481327">
    <property type="component" value="Unassembled WGS sequence"/>
</dbReference>
<dbReference type="InterPro" id="IPR007168">
    <property type="entry name" value="Phageshock_PspC_N"/>
</dbReference>
<keyword evidence="1" id="KW-0472">Membrane</keyword>
<evidence type="ECO:0000259" key="2">
    <source>
        <dbReference type="Pfam" id="PF04024"/>
    </source>
</evidence>
<gene>
    <name evidence="3" type="ORF">F3168_07785</name>
</gene>
<evidence type="ECO:0000256" key="1">
    <source>
        <dbReference type="SAM" id="Phobius"/>
    </source>
</evidence>
<dbReference type="Pfam" id="PF04024">
    <property type="entry name" value="PspC"/>
    <property type="match status" value="1"/>
</dbReference>
<proteinExistence type="predicted"/>
<dbReference type="AlphaFoldDB" id="A0A7C9KI98"/>
<dbReference type="EMBL" id="WIOL01000002">
    <property type="protein sequence ID" value="MQT17161.1"/>
    <property type="molecule type" value="Genomic_DNA"/>
</dbReference>
<dbReference type="OrthoDB" id="7359894at2"/>